<protein>
    <submittedName>
        <fullName evidence="1">Uncharacterized protein</fullName>
    </submittedName>
</protein>
<dbReference type="AlphaFoldDB" id="A0A0A9A0S2"/>
<dbReference type="EMBL" id="GBRH01253209">
    <property type="protein sequence ID" value="JAD44686.1"/>
    <property type="molecule type" value="Transcribed_RNA"/>
</dbReference>
<organism evidence="1">
    <name type="scientific">Arundo donax</name>
    <name type="common">Giant reed</name>
    <name type="synonym">Donax arundinaceus</name>
    <dbReference type="NCBI Taxonomy" id="35708"/>
    <lineage>
        <taxon>Eukaryota</taxon>
        <taxon>Viridiplantae</taxon>
        <taxon>Streptophyta</taxon>
        <taxon>Embryophyta</taxon>
        <taxon>Tracheophyta</taxon>
        <taxon>Spermatophyta</taxon>
        <taxon>Magnoliopsida</taxon>
        <taxon>Liliopsida</taxon>
        <taxon>Poales</taxon>
        <taxon>Poaceae</taxon>
        <taxon>PACMAD clade</taxon>
        <taxon>Arundinoideae</taxon>
        <taxon>Arundineae</taxon>
        <taxon>Arundo</taxon>
    </lineage>
</organism>
<evidence type="ECO:0000313" key="1">
    <source>
        <dbReference type="EMBL" id="JAD44686.1"/>
    </source>
</evidence>
<reference evidence="1" key="2">
    <citation type="journal article" date="2015" name="Data Brief">
        <title>Shoot transcriptome of the giant reed, Arundo donax.</title>
        <authorList>
            <person name="Barrero R.A."/>
            <person name="Guerrero F.D."/>
            <person name="Moolhuijzen P."/>
            <person name="Goolsby J.A."/>
            <person name="Tidwell J."/>
            <person name="Bellgard S.E."/>
            <person name="Bellgard M.I."/>
        </authorList>
    </citation>
    <scope>NUCLEOTIDE SEQUENCE</scope>
    <source>
        <tissue evidence="1">Shoot tissue taken approximately 20 cm above the soil surface</tissue>
    </source>
</reference>
<proteinExistence type="predicted"/>
<accession>A0A0A9A0S2</accession>
<reference evidence="1" key="1">
    <citation type="submission" date="2014-09" db="EMBL/GenBank/DDBJ databases">
        <authorList>
            <person name="Magalhaes I.L.F."/>
            <person name="Oliveira U."/>
            <person name="Santos F.R."/>
            <person name="Vidigal T.H.D.A."/>
            <person name="Brescovit A.D."/>
            <person name="Santos A.J."/>
        </authorList>
    </citation>
    <scope>NUCLEOTIDE SEQUENCE</scope>
    <source>
        <tissue evidence="1">Shoot tissue taken approximately 20 cm above the soil surface</tissue>
    </source>
</reference>
<sequence length="95" mass="11202">MYKVLHGGGDDDWRRKWVQDPSHVQGWTGEDWNAPCNSNLRCESLRACHPEFTRRIKVLRYHAIYGSKYFEVGNTTSAFQLGMVKLWRIHQDFVC</sequence>
<name>A0A0A9A0S2_ARUDO</name>